<evidence type="ECO:0008006" key="3">
    <source>
        <dbReference type="Google" id="ProtNLM"/>
    </source>
</evidence>
<sequence>MSTSLPGNSNIQSIKDIDEAIAKLNSSILTAINLASRSKLINGNYRKLPPNIVKNITLRNQIRKRWQQTYDPRYRRTANRLTNQIREETGDYDQESWKEWLMSLNQEDNSIYIAARKFSRKYIQIPPILDTDGIKYTPPRKGKHAFKYSLENLFQTNPEPYDDHNIAEVNRAIRRYIDNPKPNSNIKSTSPQEILSFLKNINPRKTTGPDGIPNKALQQILTNVFTFITKIFNKCLLCNYFPTIWKTAHVLMFPKPGQNHKLPGN</sequence>
<organism evidence="1 2">
    <name type="scientific">Araneus ventricosus</name>
    <name type="common">Orbweaver spider</name>
    <name type="synonym">Epeira ventricosa</name>
    <dbReference type="NCBI Taxonomy" id="182803"/>
    <lineage>
        <taxon>Eukaryota</taxon>
        <taxon>Metazoa</taxon>
        <taxon>Ecdysozoa</taxon>
        <taxon>Arthropoda</taxon>
        <taxon>Chelicerata</taxon>
        <taxon>Arachnida</taxon>
        <taxon>Araneae</taxon>
        <taxon>Araneomorphae</taxon>
        <taxon>Entelegynae</taxon>
        <taxon>Araneoidea</taxon>
        <taxon>Araneidae</taxon>
        <taxon>Araneus</taxon>
    </lineage>
</organism>
<reference evidence="1 2" key="1">
    <citation type="journal article" date="2019" name="Sci. Rep.">
        <title>Orb-weaving spider Araneus ventricosus genome elucidates the spidroin gene catalogue.</title>
        <authorList>
            <person name="Kono N."/>
            <person name="Nakamura H."/>
            <person name="Ohtoshi R."/>
            <person name="Moran D.A.P."/>
            <person name="Shinohara A."/>
            <person name="Yoshida Y."/>
            <person name="Fujiwara M."/>
            <person name="Mori M."/>
            <person name="Tomita M."/>
            <person name="Arakawa K."/>
        </authorList>
    </citation>
    <scope>NUCLEOTIDE SEQUENCE [LARGE SCALE GENOMIC DNA]</scope>
</reference>
<proteinExistence type="predicted"/>
<dbReference type="Proteomes" id="UP000499080">
    <property type="component" value="Unassembled WGS sequence"/>
</dbReference>
<comment type="caution">
    <text evidence="1">The sequence shown here is derived from an EMBL/GenBank/DDBJ whole genome shotgun (WGS) entry which is preliminary data.</text>
</comment>
<accession>A0A4Y2F2H7</accession>
<dbReference type="PANTHER" id="PTHR47510">
    <property type="entry name" value="REVERSE TRANSCRIPTASE DOMAIN-CONTAINING PROTEIN"/>
    <property type="match status" value="1"/>
</dbReference>
<protein>
    <recommendedName>
        <fullName evidence="3">RNA-directed DNA polymerase from transposon X-element</fullName>
    </recommendedName>
</protein>
<dbReference type="PANTHER" id="PTHR47510:SF3">
    <property type="entry name" value="ENDO_EXONUCLEASE_PHOSPHATASE DOMAIN-CONTAINING PROTEIN"/>
    <property type="match status" value="1"/>
</dbReference>
<evidence type="ECO:0000313" key="2">
    <source>
        <dbReference type="Proteomes" id="UP000499080"/>
    </source>
</evidence>
<keyword evidence="2" id="KW-1185">Reference proteome</keyword>
<dbReference type="AlphaFoldDB" id="A0A4Y2F2H7"/>
<name>A0A4Y2F2H7_ARAVE</name>
<gene>
    <name evidence="1" type="ORF">AVEN_208881_1</name>
</gene>
<evidence type="ECO:0000313" key="1">
    <source>
        <dbReference type="EMBL" id="GBM34719.1"/>
    </source>
</evidence>
<dbReference type="EMBL" id="BGPR01000768">
    <property type="protein sequence ID" value="GBM34719.1"/>
    <property type="molecule type" value="Genomic_DNA"/>
</dbReference>
<dbReference type="OrthoDB" id="6155261at2759"/>